<feature type="region of interest" description="Disordered" evidence="2">
    <location>
        <begin position="771"/>
        <end position="791"/>
    </location>
</feature>
<feature type="region of interest" description="Disordered" evidence="2">
    <location>
        <begin position="649"/>
        <end position="682"/>
    </location>
</feature>
<keyword evidence="1" id="KW-0175">Coiled coil</keyword>
<feature type="region of interest" description="Disordered" evidence="2">
    <location>
        <begin position="443"/>
        <end position="462"/>
    </location>
</feature>
<keyword evidence="4" id="KW-1185">Reference proteome</keyword>
<dbReference type="InParanoid" id="A0A077ZW50"/>
<evidence type="ECO:0000313" key="4">
    <source>
        <dbReference type="Proteomes" id="UP000039865"/>
    </source>
</evidence>
<evidence type="ECO:0000313" key="3">
    <source>
        <dbReference type="EMBL" id="CDW73801.1"/>
    </source>
</evidence>
<feature type="region of interest" description="Disordered" evidence="2">
    <location>
        <begin position="95"/>
        <end position="183"/>
    </location>
</feature>
<feature type="compositionally biased region" description="Low complexity" evidence="2">
    <location>
        <begin position="653"/>
        <end position="666"/>
    </location>
</feature>
<evidence type="ECO:0000256" key="1">
    <source>
        <dbReference type="SAM" id="Coils"/>
    </source>
</evidence>
<protein>
    <submittedName>
        <fullName evidence="3">Uncharacterized protein</fullName>
    </submittedName>
</protein>
<feature type="coiled-coil region" evidence="1">
    <location>
        <begin position="851"/>
        <end position="943"/>
    </location>
</feature>
<reference evidence="3 4" key="1">
    <citation type="submission" date="2014-06" db="EMBL/GenBank/DDBJ databases">
        <authorList>
            <person name="Swart Estienne"/>
        </authorList>
    </citation>
    <scope>NUCLEOTIDE SEQUENCE [LARGE SCALE GENOMIC DNA]</scope>
    <source>
        <strain evidence="3 4">130c</strain>
    </source>
</reference>
<name>A0A077ZW50_STYLE</name>
<proteinExistence type="predicted"/>
<gene>
    <name evidence="3" type="primary">Contig6917.g7403</name>
    <name evidence="3" type="ORF">STYLEM_2789</name>
</gene>
<dbReference type="OrthoDB" id="327339at2759"/>
<feature type="compositionally biased region" description="Basic residues" evidence="2">
    <location>
        <begin position="158"/>
        <end position="168"/>
    </location>
</feature>
<feature type="compositionally biased region" description="Basic and acidic residues" evidence="2">
    <location>
        <begin position="446"/>
        <end position="462"/>
    </location>
</feature>
<feature type="compositionally biased region" description="Low complexity" evidence="2">
    <location>
        <begin position="101"/>
        <end position="125"/>
    </location>
</feature>
<dbReference type="AlphaFoldDB" id="A0A077ZW50"/>
<feature type="compositionally biased region" description="Basic and acidic residues" evidence="2">
    <location>
        <begin position="137"/>
        <end position="151"/>
    </location>
</feature>
<feature type="compositionally biased region" description="Polar residues" evidence="2">
    <location>
        <begin position="667"/>
        <end position="682"/>
    </location>
</feature>
<evidence type="ECO:0000256" key="2">
    <source>
        <dbReference type="SAM" id="MobiDB-lite"/>
    </source>
</evidence>
<sequence>MSKSQNQLIEIGIPQITQITFKQKSYKQGRKQKDQFHPYEQSFSNINNESIYGDLNSRGGFNQQNKLNSEQKLRDIYYPDIEQREKNLKSTLRIRNEKKNSYNSQLNSSQNCRSRSSKRSGSNRNFTASSKGVSFDLDNKLRSPDNSKDDYEIFLTNHKQKKQRKNVKQKQENAQENIQNQHFQPYVVSLRKEKEQSQSNEKQHNFFMDRRNTIQSDSSDIVRNESYLMYSTLDKTDRQNPMIETNKRIHKQQLDNRIKSGNYRSSSVVKSQKNRSATENKQKGESNNLSTIDIRGIQPTKLSNHRMRERLLKEQEYIQQLQQINKDSQQSLQIIHIPNIINQAPDSQGKPITNIININNNNSLLQLNNFANTISNHTFSENASLLTRNYTSSTIINVQTQKLNDYDDSNAQVNLKQLRNKKNQRLKQKLDVLIQKQKQQQTEFHQNQEIRNNDRYQEREQNKSISNSVFIEDITPVTETNQDISITISHINDNIKKIEASSAINQNISISNQANTNRSKSSLLYQRPKQSKLSRFNQAFFDSKNDQIDHMKHQQMLVEDKILKQKEEIGKPFKDKRAVNIKNQDKINLDRIKEQSRNYQFKDLRRIHEHTQKQEMKIQTYTQKAKHYNPTKSFGQQESFVQDQNQYLEKPNDQSSNQNKDNQKLQFNTHYNPNHNEYSSKLQILKTPILSTLSDSRKYMNSQQKPKRQSLDDFQHNYHIKITGSIEDMDQQHYYIDQKIQSVMNKFHSIKPPKTASSSKYICNNKRLLLERNNRSNSSENTSQLNTNHPSKSIQNLSVDLQLSKTNLINQERSMNTPIAQNSSQKFIKPMKNGKIVVGGKSITIKQYHDLKDQEKLKELKEKEQKELQQKLIEDEKQQLIARLEQEKQELLEQQKQQFQVQEQQKLQQLEVVLRVQIEEDVKIKSQREQEQQEVEKQQLINNNSISTQTFIDNQSMTLLTEPQSAICDWTTSRLYEKMREQNLLNDLQSQIDLVIEADIQNEDDAEKHTLFYHYKKSRKIYSQVECQYHANILKKKYQRKDVIDEEHLYDIYFIALKTLGALMNLLMLYPQWRRLEETYSNPQNINVQNTIKVLIRAFKMYEANTQIMKIIDLIIKQDQLKAQINSMIVDSDGLITVINQQEDANLSMAKHMMNKNEIKPLQLELNRTCSRILTSISILQEEHRIFKRPFIIYGMDYIEQLQNEIQDLQNQFAAKYIYVDSSVEIKKSIEMSDKQ</sequence>
<feature type="compositionally biased region" description="Polar residues" evidence="2">
    <location>
        <begin position="172"/>
        <end position="183"/>
    </location>
</feature>
<feature type="compositionally biased region" description="Polar residues" evidence="2">
    <location>
        <begin position="782"/>
        <end position="791"/>
    </location>
</feature>
<feature type="region of interest" description="Disordered" evidence="2">
    <location>
        <begin position="248"/>
        <end position="289"/>
    </location>
</feature>
<feature type="compositionally biased region" description="Polar residues" evidence="2">
    <location>
        <begin position="262"/>
        <end position="275"/>
    </location>
</feature>
<organism evidence="3 4">
    <name type="scientific">Stylonychia lemnae</name>
    <name type="common">Ciliate</name>
    <dbReference type="NCBI Taxonomy" id="5949"/>
    <lineage>
        <taxon>Eukaryota</taxon>
        <taxon>Sar</taxon>
        <taxon>Alveolata</taxon>
        <taxon>Ciliophora</taxon>
        <taxon>Intramacronucleata</taxon>
        <taxon>Spirotrichea</taxon>
        <taxon>Stichotrichia</taxon>
        <taxon>Sporadotrichida</taxon>
        <taxon>Oxytrichidae</taxon>
        <taxon>Stylonychinae</taxon>
        <taxon>Stylonychia</taxon>
    </lineage>
</organism>
<dbReference type="EMBL" id="CCKQ01002695">
    <property type="protein sequence ID" value="CDW73801.1"/>
    <property type="molecule type" value="Genomic_DNA"/>
</dbReference>
<dbReference type="Proteomes" id="UP000039865">
    <property type="component" value="Unassembled WGS sequence"/>
</dbReference>
<accession>A0A077ZW50</accession>